<dbReference type="PANTHER" id="PTHR35011">
    <property type="entry name" value="2,3-DIKETO-L-GULONATE TRAP TRANSPORTER SMALL PERMEASE PROTEIN YIAM"/>
    <property type="match status" value="1"/>
</dbReference>
<gene>
    <name evidence="11" type="ORF">ASD8599_02940</name>
</gene>
<keyword evidence="2 9" id="KW-0813">Transport</keyword>
<evidence type="ECO:0000313" key="12">
    <source>
        <dbReference type="Proteomes" id="UP000244880"/>
    </source>
</evidence>
<protein>
    <recommendedName>
        <fullName evidence="9">TRAP transporter small permease protein</fullName>
    </recommendedName>
</protein>
<accession>A0A2R8BGD5</accession>
<evidence type="ECO:0000256" key="8">
    <source>
        <dbReference type="ARBA" id="ARBA00038436"/>
    </source>
</evidence>
<evidence type="ECO:0000256" key="5">
    <source>
        <dbReference type="ARBA" id="ARBA00022692"/>
    </source>
</evidence>
<evidence type="ECO:0000256" key="9">
    <source>
        <dbReference type="RuleBase" id="RU369079"/>
    </source>
</evidence>
<dbReference type="GO" id="GO:0005886">
    <property type="term" value="C:plasma membrane"/>
    <property type="evidence" value="ECO:0007669"/>
    <property type="project" value="UniProtKB-SubCell"/>
</dbReference>
<name>A0A2R8BGD5_9RHOB</name>
<evidence type="ECO:0000256" key="7">
    <source>
        <dbReference type="ARBA" id="ARBA00023136"/>
    </source>
</evidence>
<dbReference type="PANTHER" id="PTHR35011:SF4">
    <property type="entry name" value="SLL1102 PROTEIN"/>
    <property type="match status" value="1"/>
</dbReference>
<evidence type="ECO:0000313" key="11">
    <source>
        <dbReference type="EMBL" id="SPH22193.1"/>
    </source>
</evidence>
<feature type="transmembrane region" description="Helical" evidence="9">
    <location>
        <begin position="191"/>
        <end position="218"/>
    </location>
</feature>
<dbReference type="InterPro" id="IPR055348">
    <property type="entry name" value="DctQ"/>
</dbReference>
<keyword evidence="6 9" id="KW-1133">Transmembrane helix</keyword>
<keyword evidence="12" id="KW-1185">Reference proteome</keyword>
<proteinExistence type="inferred from homology"/>
<comment type="similarity">
    <text evidence="8 9">Belongs to the TRAP transporter small permease family.</text>
</comment>
<dbReference type="InterPro" id="IPR007387">
    <property type="entry name" value="TRAP_DctQ"/>
</dbReference>
<evidence type="ECO:0000256" key="2">
    <source>
        <dbReference type="ARBA" id="ARBA00022448"/>
    </source>
</evidence>
<feature type="transmembrane region" description="Helical" evidence="9">
    <location>
        <begin position="76"/>
        <end position="95"/>
    </location>
</feature>
<dbReference type="RefSeq" id="WP_108829171.1">
    <property type="nucleotide sequence ID" value="NZ_OMOR01000001.1"/>
</dbReference>
<comment type="subunit">
    <text evidence="9">The complex comprises the extracytoplasmic solute receptor protein and the two transmembrane proteins.</text>
</comment>
<dbReference type="OrthoDB" id="4250245at2"/>
<dbReference type="Proteomes" id="UP000244880">
    <property type="component" value="Unassembled WGS sequence"/>
</dbReference>
<evidence type="ECO:0000259" key="10">
    <source>
        <dbReference type="Pfam" id="PF04290"/>
    </source>
</evidence>
<comment type="subcellular location">
    <subcellularLocation>
        <location evidence="1 9">Cell inner membrane</location>
        <topology evidence="1 9">Multi-pass membrane protein</topology>
    </subcellularLocation>
</comment>
<dbReference type="AlphaFoldDB" id="A0A2R8BGD5"/>
<evidence type="ECO:0000256" key="6">
    <source>
        <dbReference type="ARBA" id="ARBA00022989"/>
    </source>
</evidence>
<dbReference type="EMBL" id="OMOR01000001">
    <property type="protein sequence ID" value="SPH22193.1"/>
    <property type="molecule type" value="Genomic_DNA"/>
</dbReference>
<feature type="transmembrane region" description="Helical" evidence="9">
    <location>
        <begin position="158"/>
        <end position="179"/>
    </location>
</feature>
<evidence type="ECO:0000256" key="1">
    <source>
        <dbReference type="ARBA" id="ARBA00004429"/>
    </source>
</evidence>
<keyword evidence="3" id="KW-1003">Cell membrane</keyword>
<feature type="transmembrane region" description="Helical" evidence="9">
    <location>
        <begin position="238"/>
        <end position="256"/>
    </location>
</feature>
<comment type="function">
    <text evidence="9">Part of the tripartite ATP-independent periplasmic (TRAP) transport system.</text>
</comment>
<evidence type="ECO:0000256" key="3">
    <source>
        <dbReference type="ARBA" id="ARBA00022475"/>
    </source>
</evidence>
<feature type="domain" description="Tripartite ATP-independent periplasmic transporters DctQ component" evidence="10">
    <location>
        <begin position="51"/>
        <end position="184"/>
    </location>
</feature>
<keyword evidence="7 9" id="KW-0472">Membrane</keyword>
<feature type="transmembrane region" description="Helical" evidence="9">
    <location>
        <begin position="36"/>
        <end position="56"/>
    </location>
</feature>
<keyword evidence="5 9" id="KW-0812">Transmembrane</keyword>
<dbReference type="GO" id="GO:0022857">
    <property type="term" value="F:transmembrane transporter activity"/>
    <property type="evidence" value="ECO:0007669"/>
    <property type="project" value="UniProtKB-UniRule"/>
</dbReference>
<organism evidence="11 12">
    <name type="scientific">Ascidiaceihabitans donghaensis</name>
    <dbReference type="NCBI Taxonomy" id="1510460"/>
    <lineage>
        <taxon>Bacteria</taxon>
        <taxon>Pseudomonadati</taxon>
        <taxon>Pseudomonadota</taxon>
        <taxon>Alphaproteobacteria</taxon>
        <taxon>Rhodobacterales</taxon>
        <taxon>Paracoccaceae</taxon>
        <taxon>Ascidiaceihabitans</taxon>
    </lineage>
</organism>
<comment type="caution">
    <text evidence="9">Lacks conserved residue(s) required for the propagation of feature annotation.</text>
</comment>
<reference evidence="11 12" key="1">
    <citation type="submission" date="2018-03" db="EMBL/GenBank/DDBJ databases">
        <authorList>
            <person name="Keele B.F."/>
        </authorList>
    </citation>
    <scope>NUCLEOTIDE SEQUENCE [LARGE SCALE GENOMIC DNA]</scope>
    <source>
        <strain evidence="11 12">CECT 8599</strain>
    </source>
</reference>
<evidence type="ECO:0000256" key="4">
    <source>
        <dbReference type="ARBA" id="ARBA00022519"/>
    </source>
</evidence>
<sequence length="265" mass="30036">MTQKTDPQEELTVDAVLAISDPGEVDRDQHGVFDRLMINVGNVVAWAFPLLMLAIVSQVFLRGNGFNQAWLDDAQWWIYGFAMLTAFGYAITTSSHVRVDIFHEHYSPEKKARIEVFALGWLLMPFLGIMFDTLFHYAIASIVAGEGSDSPNGLHRLYLLKASLPLLFGVCILAAYAVMIRNLRVIKPVNLCTVIVGMLPMAIFVAWRVVVYVMYWFVYLTNADIKPRRILREPMFEYALWVAIVLVALLYLVGFIRNRSVQAKG</sequence>
<dbReference type="Pfam" id="PF04290">
    <property type="entry name" value="DctQ"/>
    <property type="match status" value="1"/>
</dbReference>
<keyword evidence="4 9" id="KW-0997">Cell inner membrane</keyword>
<feature type="transmembrane region" description="Helical" evidence="9">
    <location>
        <begin position="116"/>
        <end position="138"/>
    </location>
</feature>